<protein>
    <submittedName>
        <fullName evidence="4">Argonaute-like protein</fullName>
    </submittedName>
</protein>
<reference evidence="5" key="1">
    <citation type="journal article" date="2017" name="Nat. Ecol. Evol.">
        <title>Genome expansion and lineage-specific genetic innovations in the forest pathogenic fungi Armillaria.</title>
        <authorList>
            <person name="Sipos G."/>
            <person name="Prasanna A.N."/>
            <person name="Walter M.C."/>
            <person name="O'Connor E."/>
            <person name="Balint B."/>
            <person name="Krizsan K."/>
            <person name="Kiss B."/>
            <person name="Hess J."/>
            <person name="Varga T."/>
            <person name="Slot J."/>
            <person name="Riley R."/>
            <person name="Boka B."/>
            <person name="Rigling D."/>
            <person name="Barry K."/>
            <person name="Lee J."/>
            <person name="Mihaltcheva S."/>
            <person name="LaButti K."/>
            <person name="Lipzen A."/>
            <person name="Waldron R."/>
            <person name="Moloney N.M."/>
            <person name="Sperisen C."/>
            <person name="Kredics L."/>
            <person name="Vagvoelgyi C."/>
            <person name="Patrignani A."/>
            <person name="Fitzpatrick D."/>
            <person name="Nagy I."/>
            <person name="Doyle S."/>
            <person name="Anderson J.B."/>
            <person name="Grigoriev I.V."/>
            <person name="Gueldener U."/>
            <person name="Muensterkoetter M."/>
            <person name="Nagy L.G."/>
        </authorList>
    </citation>
    <scope>NUCLEOTIDE SEQUENCE [LARGE SCALE GENOMIC DNA]</scope>
    <source>
        <strain evidence="5">28-4</strain>
    </source>
</reference>
<dbReference type="SMART" id="SM00950">
    <property type="entry name" value="Piwi"/>
    <property type="match status" value="1"/>
</dbReference>
<dbReference type="PROSITE" id="PS50822">
    <property type="entry name" value="PIWI"/>
    <property type="match status" value="1"/>
</dbReference>
<dbReference type="InterPro" id="IPR012337">
    <property type="entry name" value="RNaseH-like_sf"/>
</dbReference>
<dbReference type="InterPro" id="IPR036397">
    <property type="entry name" value="RNaseH_sf"/>
</dbReference>
<dbReference type="Pfam" id="PF16488">
    <property type="entry name" value="ArgoL2"/>
    <property type="match status" value="1"/>
</dbReference>
<dbReference type="PANTHER" id="PTHR22891">
    <property type="entry name" value="EUKARYOTIC TRANSLATION INITIATION FACTOR 2C"/>
    <property type="match status" value="1"/>
</dbReference>
<dbReference type="Pfam" id="PF16486">
    <property type="entry name" value="ArgoN"/>
    <property type="match status" value="1"/>
</dbReference>
<dbReference type="InterPro" id="IPR032473">
    <property type="entry name" value="Argonaute_Mid_dom"/>
</dbReference>
<dbReference type="InterPro" id="IPR014811">
    <property type="entry name" value="ArgoL1"/>
</dbReference>
<feature type="transmembrane region" description="Helical" evidence="2">
    <location>
        <begin position="938"/>
        <end position="960"/>
    </location>
</feature>
<dbReference type="EMBL" id="KZ293467">
    <property type="protein sequence ID" value="PBK62366.1"/>
    <property type="molecule type" value="Genomic_DNA"/>
</dbReference>
<dbReference type="Gene3D" id="2.170.260.10">
    <property type="entry name" value="paz domain"/>
    <property type="match status" value="1"/>
</dbReference>
<dbReference type="InterPro" id="IPR036085">
    <property type="entry name" value="PAZ_dom_sf"/>
</dbReference>
<gene>
    <name evidence="4" type="ORF">ARMSODRAFT_1024967</name>
</gene>
<dbReference type="CDD" id="cd04657">
    <property type="entry name" value="Piwi_ago-like"/>
    <property type="match status" value="1"/>
</dbReference>
<feature type="domain" description="Piwi" evidence="3">
    <location>
        <begin position="543"/>
        <end position="851"/>
    </location>
</feature>
<keyword evidence="5" id="KW-1185">Reference proteome</keyword>
<evidence type="ECO:0000259" key="3">
    <source>
        <dbReference type="PROSITE" id="PS50822"/>
    </source>
</evidence>
<dbReference type="GO" id="GO:0003676">
    <property type="term" value="F:nucleic acid binding"/>
    <property type="evidence" value="ECO:0007669"/>
    <property type="project" value="InterPro"/>
</dbReference>
<keyword evidence="2" id="KW-0812">Transmembrane</keyword>
<evidence type="ECO:0000256" key="2">
    <source>
        <dbReference type="SAM" id="Phobius"/>
    </source>
</evidence>
<organism evidence="4 5">
    <name type="scientific">Armillaria solidipes</name>
    <dbReference type="NCBI Taxonomy" id="1076256"/>
    <lineage>
        <taxon>Eukaryota</taxon>
        <taxon>Fungi</taxon>
        <taxon>Dikarya</taxon>
        <taxon>Basidiomycota</taxon>
        <taxon>Agaricomycotina</taxon>
        <taxon>Agaricomycetes</taxon>
        <taxon>Agaricomycetidae</taxon>
        <taxon>Agaricales</taxon>
        <taxon>Marasmiineae</taxon>
        <taxon>Physalacriaceae</taxon>
        <taxon>Armillaria</taxon>
    </lineage>
</organism>
<feature type="compositionally biased region" description="Polar residues" evidence="1">
    <location>
        <begin position="1"/>
        <end position="13"/>
    </location>
</feature>
<dbReference type="Gene3D" id="3.40.50.2300">
    <property type="match status" value="1"/>
</dbReference>
<dbReference type="Pfam" id="PF16487">
    <property type="entry name" value="ArgoMid"/>
    <property type="match status" value="1"/>
</dbReference>
<dbReference type="SUPFAM" id="SSF101690">
    <property type="entry name" value="PAZ domain"/>
    <property type="match status" value="1"/>
</dbReference>
<accession>A0A2H3BH31</accession>
<dbReference type="Pfam" id="PF08699">
    <property type="entry name" value="ArgoL1"/>
    <property type="match status" value="1"/>
</dbReference>
<feature type="region of interest" description="Disordered" evidence="1">
    <location>
        <begin position="1"/>
        <end position="23"/>
    </location>
</feature>
<dbReference type="InterPro" id="IPR045246">
    <property type="entry name" value="Piwi_ago-like"/>
</dbReference>
<keyword evidence="2" id="KW-1133">Transmembrane helix</keyword>
<dbReference type="SMART" id="SM01163">
    <property type="entry name" value="DUF1785"/>
    <property type="match status" value="1"/>
</dbReference>
<name>A0A2H3BH31_9AGAR</name>
<evidence type="ECO:0000313" key="5">
    <source>
        <dbReference type="Proteomes" id="UP000218334"/>
    </source>
</evidence>
<evidence type="ECO:0000313" key="4">
    <source>
        <dbReference type="EMBL" id="PBK62366.1"/>
    </source>
</evidence>
<dbReference type="InterPro" id="IPR032474">
    <property type="entry name" value="Argonaute_N"/>
</dbReference>
<evidence type="ECO:0000256" key="1">
    <source>
        <dbReference type="SAM" id="MobiDB-lite"/>
    </source>
</evidence>
<dbReference type="Gene3D" id="3.30.420.10">
    <property type="entry name" value="Ribonuclease H-like superfamily/Ribonuclease H"/>
    <property type="match status" value="1"/>
</dbReference>
<dbReference type="Proteomes" id="UP000218334">
    <property type="component" value="Unassembled WGS sequence"/>
</dbReference>
<proteinExistence type="predicted"/>
<dbReference type="InterPro" id="IPR032472">
    <property type="entry name" value="ArgoL2"/>
</dbReference>
<dbReference type="Pfam" id="PF02171">
    <property type="entry name" value="Piwi"/>
    <property type="match status" value="1"/>
</dbReference>
<dbReference type="SUPFAM" id="SSF53098">
    <property type="entry name" value="Ribonuclease H-like"/>
    <property type="match status" value="1"/>
</dbReference>
<dbReference type="AlphaFoldDB" id="A0A2H3BH31"/>
<dbReference type="InterPro" id="IPR003165">
    <property type="entry name" value="Piwi"/>
</dbReference>
<sequence>MLPKSSQVPSRSSGPAIRGLRGGARVRAPQTRLPVGPAPSGNDHITTIGVKRAAFGAVGRKVKIMINAFSTTVPDCEIYQYDVGVLNFPFTLPSRGVISTVVLPARFNMELFKLLQTDVAPEVFTHRAVYDGRKIAFTVKKLPVNEKGSVEFKVPYGVRPAGPDASAPRIFKIKLTEAAVVNPEVLKRFIAGNHSQENSVLTAITALNVVLRMEPSLNHPFNIRSFFTSSETANVGLGVELWRGYFQSVRPTIGSMFINIDISTGAMYMPGKLPHVLFAMLGKKQTQLNPKTFVPGPDLKAGDIRKLARQISGVRVTVKLPGRPDVERVVKKLSLEGARAIRFTSPKDGPTNVADHILRMYNVGNGAFIPIELCYIRPGQIMRKQISGDVIEKVRGFSSMKPGDRLRSIKQGLDVLAYGQSDYVRHFGMTVTSTGPLQVDARVLAPPVLAYGGKSRQKTITPNNGTWNMIDKLFYESKAIIKWSLIIFEQKMKFNEAQCLQTTKAFIDACRIQVKDKPRTTWFNSQGAIEDALADAARDKPTLIVAILPMNANHVYNKTKYFGDCVAGIPTQCMLASKCFSAKPQYFANVCLKLNVKLGGINVIPSPESVPALTDVRHPTMIIGADVMHTPPGANDRPSFTAAVGSVDSHTAKYYAKMQVQKGRQEIIEDFQSMCKELIQDYCDYHKNVERKAQVKAERIIVYRDGVSEGQFKEVLDTELAALKAACKALAVDAKITFIIVGKRHHIRFFPMESGPADRSENCLAGTVVDRGVGHPTEFDFYLQSHGGLLGTSRPTHYSVLHDENKMIPDDLQSLTNALCYVYARSSRAVSIPAPVYYADTVCSRANYHFSSDSHLGTEENWSASSDAGSGTPAEILEKYRKFFKPVRGEQRKRMYFQLSHKEIDEIVSPGVEESQFNEFDIKAMPEFEAPKAGAKEILLACVAFALMLAVPVALAIEWLR</sequence>
<keyword evidence="2" id="KW-0472">Membrane</keyword>
<dbReference type="STRING" id="1076256.A0A2H3BH31"/>